<keyword evidence="3" id="KW-0804">Transcription</keyword>
<dbReference type="InterPro" id="IPR050204">
    <property type="entry name" value="AraC_XylS_family_regulators"/>
</dbReference>
<evidence type="ECO:0000259" key="4">
    <source>
        <dbReference type="PROSITE" id="PS01124"/>
    </source>
</evidence>
<dbReference type="PROSITE" id="PS01124">
    <property type="entry name" value="HTH_ARAC_FAMILY_2"/>
    <property type="match status" value="1"/>
</dbReference>
<dbReference type="Gene3D" id="1.10.10.60">
    <property type="entry name" value="Homeodomain-like"/>
    <property type="match status" value="2"/>
</dbReference>
<evidence type="ECO:0000313" key="5">
    <source>
        <dbReference type="EMBL" id="QOT78538.1"/>
    </source>
</evidence>
<evidence type="ECO:0000256" key="2">
    <source>
        <dbReference type="ARBA" id="ARBA00023125"/>
    </source>
</evidence>
<name>A0A643G4N7_9BURK</name>
<proteinExistence type="predicted"/>
<protein>
    <submittedName>
        <fullName evidence="5">Helix-turn-helix transcriptional regulator</fullName>
    </submittedName>
</protein>
<dbReference type="PROSITE" id="PS00041">
    <property type="entry name" value="HTH_ARAC_FAMILY_1"/>
    <property type="match status" value="1"/>
</dbReference>
<feature type="domain" description="HTH araC/xylS-type" evidence="4">
    <location>
        <begin position="217"/>
        <end position="315"/>
    </location>
</feature>
<dbReference type="SUPFAM" id="SSF46689">
    <property type="entry name" value="Homeodomain-like"/>
    <property type="match status" value="2"/>
</dbReference>
<gene>
    <name evidence="5" type="ORF">F7R26_009810</name>
</gene>
<evidence type="ECO:0000313" key="6">
    <source>
        <dbReference type="Proteomes" id="UP000397656"/>
    </source>
</evidence>
<evidence type="ECO:0000256" key="1">
    <source>
        <dbReference type="ARBA" id="ARBA00023015"/>
    </source>
</evidence>
<keyword evidence="2" id="KW-0238">DNA-binding</keyword>
<keyword evidence="1" id="KW-0805">Transcription regulation</keyword>
<evidence type="ECO:0000256" key="3">
    <source>
        <dbReference type="ARBA" id="ARBA00023163"/>
    </source>
</evidence>
<dbReference type="Pfam" id="PF12833">
    <property type="entry name" value="HTH_18"/>
    <property type="match status" value="1"/>
</dbReference>
<dbReference type="InterPro" id="IPR018060">
    <property type="entry name" value="HTH_AraC"/>
</dbReference>
<dbReference type="InterPro" id="IPR018062">
    <property type="entry name" value="HTH_AraC-typ_CS"/>
</dbReference>
<dbReference type="InterPro" id="IPR009057">
    <property type="entry name" value="Homeodomain-like_sf"/>
</dbReference>
<organism evidence="5 6">
    <name type="scientific">Cupriavidus basilensis</name>
    <dbReference type="NCBI Taxonomy" id="68895"/>
    <lineage>
        <taxon>Bacteria</taxon>
        <taxon>Pseudomonadati</taxon>
        <taxon>Pseudomonadota</taxon>
        <taxon>Betaproteobacteria</taxon>
        <taxon>Burkholderiales</taxon>
        <taxon>Burkholderiaceae</taxon>
        <taxon>Cupriavidus</taxon>
    </lineage>
</organism>
<dbReference type="AlphaFoldDB" id="A0A643G4N7"/>
<dbReference type="EMBL" id="CP062803">
    <property type="protein sequence ID" value="QOT78538.1"/>
    <property type="molecule type" value="Genomic_DNA"/>
</dbReference>
<accession>A0A643G4N7</accession>
<dbReference type="GO" id="GO:0003700">
    <property type="term" value="F:DNA-binding transcription factor activity"/>
    <property type="evidence" value="ECO:0007669"/>
    <property type="project" value="InterPro"/>
</dbReference>
<dbReference type="GO" id="GO:0043565">
    <property type="term" value="F:sequence-specific DNA binding"/>
    <property type="evidence" value="ECO:0007669"/>
    <property type="project" value="InterPro"/>
</dbReference>
<dbReference type="InterPro" id="IPR020449">
    <property type="entry name" value="Tscrpt_reg_AraC-type_HTH"/>
</dbReference>
<dbReference type="PANTHER" id="PTHR46796:SF14">
    <property type="entry name" value="TRANSCRIPTIONAL REGULATORY PROTEIN"/>
    <property type="match status" value="1"/>
</dbReference>
<dbReference type="PANTHER" id="PTHR46796">
    <property type="entry name" value="HTH-TYPE TRANSCRIPTIONAL ACTIVATOR RHAS-RELATED"/>
    <property type="match status" value="1"/>
</dbReference>
<sequence length="325" mass="35196">MPVLDAPDNPDGSGLALAARAVEVAPTEQQWRRPPHSEAASASRHHGLLVSRWLCDGPAPLEVTHPGDAQRHCIALALRSSSIRLLCGGKPIIDGRLPAGAVQVTAPSTPASAVFDSASDMLHLHAPQNAMAECHADLFGHAPSGDIVLDDPFPYVDPVLERLGQALVVAHLQDPGLGRMFAESVAIAIVSRVVASHFHRVAAHRREPSRLPPWRLRRALEYIEANLAAPIGLADIAASTGLTRMHFAAQFRRATGMRPHEYLLRRRIEHAQDLLRHAGHGVLDVALRCGFRSQAHFTTVFKRFVGDTPHCWRVKVASTSGSSHA</sequence>
<dbReference type="SMART" id="SM00342">
    <property type="entry name" value="HTH_ARAC"/>
    <property type="match status" value="1"/>
</dbReference>
<dbReference type="Proteomes" id="UP000397656">
    <property type="component" value="Chromosome 1"/>
</dbReference>
<dbReference type="PRINTS" id="PR00032">
    <property type="entry name" value="HTHARAC"/>
</dbReference>
<reference evidence="5 6" key="1">
    <citation type="submission" date="2020-10" db="EMBL/GenBank/DDBJ databases">
        <title>Complete genome sequence of Cupriavidus basilensis CCUG 49340T.</title>
        <authorList>
            <person name="Salva-Serra F."/>
            <person name="Donoso R.A."/>
            <person name="Cho K.H."/>
            <person name="Yoo J.A."/>
            <person name="Lee K."/>
            <person name="Yoon S.-H."/>
            <person name="Perez-Pantoja D."/>
            <person name="Moore E.R.B."/>
        </authorList>
    </citation>
    <scope>NUCLEOTIDE SEQUENCE [LARGE SCALE GENOMIC DNA]</scope>
    <source>
        <strain evidence="6">CCUG 49340</strain>
    </source>
</reference>